<feature type="non-terminal residue" evidence="1">
    <location>
        <position position="55"/>
    </location>
</feature>
<reference evidence="1" key="1">
    <citation type="submission" date="2014-12" db="EMBL/GenBank/DDBJ databases">
        <title>Insight into the proteome of Arion vulgaris.</title>
        <authorList>
            <person name="Aradska J."/>
            <person name="Bulat T."/>
            <person name="Smidak R."/>
            <person name="Sarate P."/>
            <person name="Gangsoo J."/>
            <person name="Sialana F."/>
            <person name="Bilban M."/>
            <person name="Lubec G."/>
        </authorList>
    </citation>
    <scope>NUCLEOTIDE SEQUENCE</scope>
    <source>
        <tissue evidence="1">Skin</tissue>
    </source>
</reference>
<protein>
    <submittedName>
        <fullName evidence="1">Uncharacterized protein</fullName>
    </submittedName>
</protein>
<evidence type="ECO:0000313" key="1">
    <source>
        <dbReference type="EMBL" id="CEK58802.1"/>
    </source>
</evidence>
<accession>A0A0B6YRM9</accession>
<organism evidence="1">
    <name type="scientific">Arion vulgaris</name>
    <dbReference type="NCBI Taxonomy" id="1028688"/>
    <lineage>
        <taxon>Eukaryota</taxon>
        <taxon>Metazoa</taxon>
        <taxon>Spiralia</taxon>
        <taxon>Lophotrochozoa</taxon>
        <taxon>Mollusca</taxon>
        <taxon>Gastropoda</taxon>
        <taxon>Heterobranchia</taxon>
        <taxon>Euthyneura</taxon>
        <taxon>Panpulmonata</taxon>
        <taxon>Eupulmonata</taxon>
        <taxon>Stylommatophora</taxon>
        <taxon>Helicina</taxon>
        <taxon>Arionoidea</taxon>
        <taxon>Arionidae</taxon>
        <taxon>Arion</taxon>
    </lineage>
</organism>
<gene>
    <name evidence="1" type="primary">ORF34242</name>
</gene>
<dbReference type="EMBL" id="HACG01011937">
    <property type="protein sequence ID" value="CEK58802.1"/>
    <property type="molecule type" value="Transcribed_RNA"/>
</dbReference>
<name>A0A0B6YRM9_9EUPU</name>
<sequence length="55" mass="6032">MPSSLTNFANVVDIINCSIVLEAWQYAAGNLFTIAVFHDEKNCGNSKLSVQKCIL</sequence>
<dbReference type="AlphaFoldDB" id="A0A0B6YRM9"/>
<proteinExistence type="predicted"/>